<dbReference type="NCBIfam" id="TIGR01589">
    <property type="entry name" value="A_thal_3526"/>
    <property type="match status" value="1"/>
</dbReference>
<organism evidence="1">
    <name type="scientific">Brassica napus</name>
    <name type="common">Rape</name>
    <dbReference type="NCBI Taxonomy" id="3708"/>
    <lineage>
        <taxon>Eukaryota</taxon>
        <taxon>Viridiplantae</taxon>
        <taxon>Streptophyta</taxon>
        <taxon>Embryophyta</taxon>
        <taxon>Tracheophyta</taxon>
        <taxon>Spermatophyta</taxon>
        <taxon>Magnoliopsida</taxon>
        <taxon>eudicotyledons</taxon>
        <taxon>Gunneridae</taxon>
        <taxon>Pentapetalae</taxon>
        <taxon>rosids</taxon>
        <taxon>malvids</taxon>
        <taxon>Brassicales</taxon>
        <taxon>Brassicaceae</taxon>
        <taxon>Brassiceae</taxon>
        <taxon>Brassica</taxon>
    </lineage>
</organism>
<name>A0A816UVH9_BRANA</name>
<accession>A0A816UVH9</accession>
<dbReference type="EMBL" id="HG994357">
    <property type="protein sequence ID" value="CAF2118218.1"/>
    <property type="molecule type" value="Genomic_DNA"/>
</dbReference>
<protein>
    <submittedName>
        <fullName evidence="1">(rape) hypothetical protein</fullName>
    </submittedName>
</protein>
<reference evidence="1" key="1">
    <citation type="submission" date="2021-01" db="EMBL/GenBank/DDBJ databases">
        <authorList>
            <consortium name="Genoscope - CEA"/>
            <person name="William W."/>
        </authorList>
    </citation>
    <scope>NUCLEOTIDE SEQUENCE</scope>
</reference>
<dbReference type="Pfam" id="PF09713">
    <property type="entry name" value="A_thal_3526"/>
    <property type="match status" value="1"/>
</dbReference>
<dbReference type="PANTHER" id="PTHR31871">
    <property type="entry name" value="OS02G0137100 PROTEIN"/>
    <property type="match status" value="1"/>
</dbReference>
<dbReference type="OrthoDB" id="509052at2759"/>
<dbReference type="Proteomes" id="UP001295469">
    <property type="component" value="Chromosome A03"/>
</dbReference>
<gene>
    <name evidence="1" type="ORF">DARMORV10_A03P00820.1</name>
</gene>
<dbReference type="KEGG" id="bna:106377105"/>
<dbReference type="AlphaFoldDB" id="A0A816UVH9"/>
<dbReference type="InterPro" id="IPR006476">
    <property type="entry name" value="CHP01589_pln"/>
</dbReference>
<evidence type="ECO:0000313" key="1">
    <source>
        <dbReference type="EMBL" id="CAF2118218.1"/>
    </source>
</evidence>
<proteinExistence type="predicted"/>
<dbReference type="PANTHER" id="PTHR31871:SF50">
    <property type="entry name" value="ARGININOSUCCINATE LYASE"/>
    <property type="match status" value="1"/>
</dbReference>
<sequence>MPFFSLSSSSLYLLLYITNYSLNQYHIMGDHSSSQASYIHLVHHLIEECIVFNMGKKECMDALFKHANINPIITSTVWKELEKENKEFFEAYERRRKEIPTEKETARRIRDLLSRTKI</sequence>